<accession>A0A1L9QX42</accession>
<evidence type="ECO:0000259" key="2">
    <source>
        <dbReference type="Pfam" id="PF01609"/>
    </source>
</evidence>
<protein>
    <submittedName>
        <fullName evidence="3">Transposase</fullName>
    </submittedName>
</protein>
<evidence type="ECO:0000313" key="3">
    <source>
        <dbReference type="EMBL" id="OJJ27261.1"/>
    </source>
</evidence>
<dbReference type="SUPFAM" id="SSF53098">
    <property type="entry name" value="Ribonuclease H-like"/>
    <property type="match status" value="1"/>
</dbReference>
<keyword evidence="1" id="KW-1133">Transmembrane helix</keyword>
<dbReference type="GO" id="GO:0003677">
    <property type="term" value="F:DNA binding"/>
    <property type="evidence" value="ECO:0007669"/>
    <property type="project" value="InterPro"/>
</dbReference>
<dbReference type="EMBL" id="MLAW01000002">
    <property type="protein sequence ID" value="OJJ27261.1"/>
    <property type="molecule type" value="Genomic_DNA"/>
</dbReference>
<dbReference type="InterPro" id="IPR002559">
    <property type="entry name" value="Transposase_11"/>
</dbReference>
<feature type="transmembrane region" description="Helical" evidence="1">
    <location>
        <begin position="289"/>
        <end position="311"/>
    </location>
</feature>
<dbReference type="AlphaFoldDB" id="A0A1L9QX42"/>
<keyword evidence="4" id="KW-1185">Reference proteome</keyword>
<dbReference type="GO" id="GO:0004803">
    <property type="term" value="F:transposase activity"/>
    <property type="evidence" value="ECO:0007669"/>
    <property type="project" value="InterPro"/>
</dbReference>
<name>A0A1L9QX42_9CYAN</name>
<dbReference type="GO" id="GO:0006313">
    <property type="term" value="P:DNA transposition"/>
    <property type="evidence" value="ECO:0007669"/>
    <property type="project" value="InterPro"/>
</dbReference>
<organism evidence="3 4">
    <name type="scientific">Roseofilum reptotaenium AO1-A</name>
    <dbReference type="NCBI Taxonomy" id="1925591"/>
    <lineage>
        <taxon>Bacteria</taxon>
        <taxon>Bacillati</taxon>
        <taxon>Cyanobacteriota</taxon>
        <taxon>Cyanophyceae</taxon>
        <taxon>Desertifilales</taxon>
        <taxon>Desertifilaceae</taxon>
        <taxon>Roseofilum</taxon>
    </lineage>
</organism>
<dbReference type="STRING" id="1925591.BI308_01885"/>
<gene>
    <name evidence="3" type="ORF">BI308_01885</name>
</gene>
<dbReference type="Proteomes" id="UP000183940">
    <property type="component" value="Unassembled WGS sequence"/>
</dbReference>
<dbReference type="Gene3D" id="3.90.350.10">
    <property type="entry name" value="Transposase Inhibitor Protein From Tn5, Chain A, domain 1"/>
    <property type="match status" value="1"/>
</dbReference>
<evidence type="ECO:0000256" key="1">
    <source>
        <dbReference type="SAM" id="Phobius"/>
    </source>
</evidence>
<evidence type="ECO:0000313" key="4">
    <source>
        <dbReference type="Proteomes" id="UP000183940"/>
    </source>
</evidence>
<dbReference type="InterPro" id="IPR047658">
    <property type="entry name" value="IS4-like_transpos"/>
</dbReference>
<feature type="domain" description="Transposase IS4-like" evidence="2">
    <location>
        <begin position="139"/>
        <end position="301"/>
    </location>
</feature>
<sequence>MKKLPSLYQNYLQQYFSPLEYLMLSILLMLLQKHRWVRLEKLAENFPSPIHQRSRIKKLQRFLSRPQWDVAKLWFPIFKAWLEQTFDPDEVLYIAVDRSQWGNVNLFMISLIYQKRAIPIDFTLLGKLGNTSADEQTVLLSRVLELLKDYQKGVIGDREFCSVDLAKWLESQPNTYFSLRLKKNTCVQQEEKIWQPLQTLGIRPGISAYYRGVKVTKSKGFAPVNIAAKWKRTYGGISVDEAWFVLTNLPDIESSLSAYARRMGIEEMFRDFKSGGYNLEGTQVRGQRLSALILLMTLAYCYSLFSGSALLNKGIAKYVARPTERKQKYRQHSHFYLGLQGGVWLDSLADFADEVELMMSFSPQSRHHYQKGLRAISLLQSVF</sequence>
<dbReference type="Pfam" id="PF01609">
    <property type="entry name" value="DDE_Tnp_1"/>
    <property type="match status" value="1"/>
</dbReference>
<keyword evidence="1" id="KW-0812">Transmembrane</keyword>
<dbReference type="InterPro" id="IPR012337">
    <property type="entry name" value="RNaseH-like_sf"/>
</dbReference>
<comment type="caution">
    <text evidence="3">The sequence shown here is derived from an EMBL/GenBank/DDBJ whole genome shotgun (WGS) entry which is preliminary data.</text>
</comment>
<dbReference type="NCBIfam" id="NF033591">
    <property type="entry name" value="transpos_IS4_2"/>
    <property type="match status" value="1"/>
</dbReference>
<keyword evidence="1" id="KW-0472">Membrane</keyword>
<proteinExistence type="predicted"/>
<reference evidence="3" key="1">
    <citation type="submission" date="2016-10" db="EMBL/GenBank/DDBJ databases">
        <title>CRISPR-Cas defence system in Roseofilum reptotaenium: evidence of a bacteriophage-cyanobacterium arms race in the coral black band disease.</title>
        <authorList>
            <person name="Buerger P."/>
            <person name="Wood-Charlson E.M."/>
            <person name="Weynberg K.D."/>
            <person name="Willis B."/>
            <person name="Van Oppen M.J."/>
        </authorList>
    </citation>
    <scope>NUCLEOTIDE SEQUENCE [LARGE SCALE GENOMIC DNA]</scope>
    <source>
        <strain evidence="3">AO1-A</strain>
    </source>
</reference>